<feature type="compositionally biased region" description="Low complexity" evidence="1">
    <location>
        <begin position="274"/>
        <end position="285"/>
    </location>
</feature>
<keyword evidence="3" id="KW-1185">Reference proteome</keyword>
<accession>A0A8H6S6B0</accession>
<feature type="region of interest" description="Disordered" evidence="1">
    <location>
        <begin position="99"/>
        <end position="137"/>
    </location>
</feature>
<dbReference type="RefSeq" id="XP_037215824.1">
    <property type="nucleotide sequence ID" value="XM_037367992.1"/>
</dbReference>
<proteinExistence type="predicted"/>
<gene>
    <name evidence="2" type="ORF">MIND_01146100</name>
</gene>
<feature type="compositionally biased region" description="Low complexity" evidence="1">
    <location>
        <begin position="198"/>
        <end position="209"/>
    </location>
</feature>
<sequence>MAPSLNLERKYRPVANDEAERKQIPRSVITYLHLDKKFPNWLHQEVAKELLTNTNIPQDYCFLAFHDIYPKAMLDPVLAQLPQGMERTHKLMLLDAMRNREKKNHNRTIKSKKTKKKQNLGNRNSGLSTAPGPFIDRQLSDKEDAAPHDRPKPAAFSKAPRLPDVPILSRLRVFPSCSPRRIPTEDGESISTYAGPLRRSASTSSGRSSPDPLGVSPTVFGDEISDITSNDWVWDAKVSDDELSELDDEVSEGSESNAEVTDDRVSERAERAESVVSSRPSTSSPDLRMPRNIFLEDTQANTKKLETLLEDEVAVNHAIAMVIWDDSIWSSLCCMDPSVQASYLHECLLEFRQDDFDIPTRSAGPLKTTVKIIRNLFQDRTSEVFGRVMKEGTLFPYTLNVLEILGGMAGKSDEERASMQRLFLMSLSEL</sequence>
<dbReference type="Proteomes" id="UP000636479">
    <property type="component" value="Unassembled WGS sequence"/>
</dbReference>
<dbReference type="EMBL" id="JACAZF010000010">
    <property type="protein sequence ID" value="KAF7293661.1"/>
    <property type="molecule type" value="Genomic_DNA"/>
</dbReference>
<feature type="region of interest" description="Disordered" evidence="1">
    <location>
        <begin position="177"/>
        <end position="222"/>
    </location>
</feature>
<feature type="compositionally biased region" description="Basic residues" evidence="1">
    <location>
        <begin position="100"/>
        <end position="118"/>
    </location>
</feature>
<name>A0A8H6S6B0_9AGAR</name>
<comment type="caution">
    <text evidence="2">The sequence shown here is derived from an EMBL/GenBank/DDBJ whole genome shotgun (WGS) entry which is preliminary data.</text>
</comment>
<organism evidence="2 3">
    <name type="scientific">Mycena indigotica</name>
    <dbReference type="NCBI Taxonomy" id="2126181"/>
    <lineage>
        <taxon>Eukaryota</taxon>
        <taxon>Fungi</taxon>
        <taxon>Dikarya</taxon>
        <taxon>Basidiomycota</taxon>
        <taxon>Agaricomycotina</taxon>
        <taxon>Agaricomycetes</taxon>
        <taxon>Agaricomycetidae</taxon>
        <taxon>Agaricales</taxon>
        <taxon>Marasmiineae</taxon>
        <taxon>Mycenaceae</taxon>
        <taxon>Mycena</taxon>
    </lineage>
</organism>
<feature type="region of interest" description="Disordered" evidence="1">
    <location>
        <begin position="243"/>
        <end position="289"/>
    </location>
</feature>
<feature type="compositionally biased region" description="Polar residues" evidence="1">
    <location>
        <begin position="119"/>
        <end position="128"/>
    </location>
</feature>
<dbReference type="AlphaFoldDB" id="A0A8H6S6B0"/>
<evidence type="ECO:0000313" key="2">
    <source>
        <dbReference type="EMBL" id="KAF7293661.1"/>
    </source>
</evidence>
<protein>
    <submittedName>
        <fullName evidence="2">Uncharacterized protein</fullName>
    </submittedName>
</protein>
<feature type="compositionally biased region" description="Acidic residues" evidence="1">
    <location>
        <begin position="243"/>
        <end position="252"/>
    </location>
</feature>
<feature type="compositionally biased region" description="Basic and acidic residues" evidence="1">
    <location>
        <begin position="261"/>
        <end position="273"/>
    </location>
</feature>
<evidence type="ECO:0000256" key="1">
    <source>
        <dbReference type="SAM" id="MobiDB-lite"/>
    </source>
</evidence>
<reference evidence="2" key="1">
    <citation type="submission" date="2020-05" db="EMBL/GenBank/DDBJ databases">
        <title>Mycena genomes resolve the evolution of fungal bioluminescence.</title>
        <authorList>
            <person name="Tsai I.J."/>
        </authorList>
    </citation>
    <scope>NUCLEOTIDE SEQUENCE</scope>
    <source>
        <strain evidence="2">171206Taipei</strain>
    </source>
</reference>
<dbReference type="GeneID" id="59350508"/>
<evidence type="ECO:0000313" key="3">
    <source>
        <dbReference type="Proteomes" id="UP000636479"/>
    </source>
</evidence>